<proteinExistence type="predicted"/>
<name>A7EF57_SCLS1</name>
<feature type="region of interest" description="Disordered" evidence="1">
    <location>
        <begin position="1"/>
        <end position="24"/>
    </location>
</feature>
<dbReference type="InParanoid" id="A7EF57"/>
<gene>
    <name evidence="2" type="ORF">SS1G_03948</name>
</gene>
<dbReference type="EMBL" id="CH476624">
    <property type="protein sequence ID" value="EDO01473.1"/>
    <property type="molecule type" value="Genomic_DNA"/>
</dbReference>
<dbReference type="HOGENOM" id="CLU_3143899_0_0_1"/>
<dbReference type="RefSeq" id="XP_001595858.1">
    <property type="nucleotide sequence ID" value="XM_001595808.1"/>
</dbReference>
<protein>
    <submittedName>
        <fullName evidence="2">Uncharacterized protein</fullName>
    </submittedName>
</protein>
<dbReference type="GeneID" id="5492083"/>
<evidence type="ECO:0000313" key="2">
    <source>
        <dbReference type="EMBL" id="EDO01473.1"/>
    </source>
</evidence>
<dbReference type="AlphaFoldDB" id="A7EF57"/>
<evidence type="ECO:0000256" key="1">
    <source>
        <dbReference type="SAM" id="MobiDB-lite"/>
    </source>
</evidence>
<sequence>MGLTSKAEASDTEVNQRRRLASGEHICDNRIYPPHPRVRVFTPSVSTMI</sequence>
<reference evidence="3" key="1">
    <citation type="journal article" date="2011" name="PLoS Genet.">
        <title>Genomic analysis of the necrotrophic fungal pathogens Sclerotinia sclerotiorum and Botrytis cinerea.</title>
        <authorList>
            <person name="Amselem J."/>
            <person name="Cuomo C.A."/>
            <person name="van Kan J.A."/>
            <person name="Viaud M."/>
            <person name="Benito E.P."/>
            <person name="Couloux A."/>
            <person name="Coutinho P.M."/>
            <person name="de Vries R.P."/>
            <person name="Dyer P.S."/>
            <person name="Fillinger S."/>
            <person name="Fournier E."/>
            <person name="Gout L."/>
            <person name="Hahn M."/>
            <person name="Kohn L."/>
            <person name="Lapalu N."/>
            <person name="Plummer K.M."/>
            <person name="Pradier J.M."/>
            <person name="Quevillon E."/>
            <person name="Sharon A."/>
            <person name="Simon A."/>
            <person name="ten Have A."/>
            <person name="Tudzynski B."/>
            <person name="Tudzynski P."/>
            <person name="Wincker P."/>
            <person name="Andrew M."/>
            <person name="Anthouard V."/>
            <person name="Beever R.E."/>
            <person name="Beffa R."/>
            <person name="Benoit I."/>
            <person name="Bouzid O."/>
            <person name="Brault B."/>
            <person name="Chen Z."/>
            <person name="Choquer M."/>
            <person name="Collemare J."/>
            <person name="Cotton P."/>
            <person name="Danchin E.G."/>
            <person name="Da Silva C."/>
            <person name="Gautier A."/>
            <person name="Giraud C."/>
            <person name="Giraud T."/>
            <person name="Gonzalez C."/>
            <person name="Grossetete S."/>
            <person name="Guldener U."/>
            <person name="Henrissat B."/>
            <person name="Howlett B.J."/>
            <person name="Kodira C."/>
            <person name="Kretschmer M."/>
            <person name="Lappartient A."/>
            <person name="Leroch M."/>
            <person name="Levis C."/>
            <person name="Mauceli E."/>
            <person name="Neuveglise C."/>
            <person name="Oeser B."/>
            <person name="Pearson M."/>
            <person name="Poulain J."/>
            <person name="Poussereau N."/>
            <person name="Quesneville H."/>
            <person name="Rascle C."/>
            <person name="Schumacher J."/>
            <person name="Segurens B."/>
            <person name="Sexton A."/>
            <person name="Silva E."/>
            <person name="Sirven C."/>
            <person name="Soanes D.M."/>
            <person name="Talbot N.J."/>
            <person name="Templeton M."/>
            <person name="Yandava C."/>
            <person name="Yarden O."/>
            <person name="Zeng Q."/>
            <person name="Rollins J.A."/>
            <person name="Lebrun M.H."/>
            <person name="Dickman M."/>
        </authorList>
    </citation>
    <scope>NUCLEOTIDE SEQUENCE [LARGE SCALE GENOMIC DNA]</scope>
    <source>
        <strain evidence="3">ATCC 18683 / 1980 / Ss-1</strain>
    </source>
</reference>
<keyword evidence="3" id="KW-1185">Reference proteome</keyword>
<evidence type="ECO:0000313" key="3">
    <source>
        <dbReference type="Proteomes" id="UP000001312"/>
    </source>
</evidence>
<organism evidence="2 3">
    <name type="scientific">Sclerotinia sclerotiorum (strain ATCC 18683 / 1980 / Ss-1)</name>
    <name type="common">White mold</name>
    <name type="synonym">Whetzelinia sclerotiorum</name>
    <dbReference type="NCBI Taxonomy" id="665079"/>
    <lineage>
        <taxon>Eukaryota</taxon>
        <taxon>Fungi</taxon>
        <taxon>Dikarya</taxon>
        <taxon>Ascomycota</taxon>
        <taxon>Pezizomycotina</taxon>
        <taxon>Leotiomycetes</taxon>
        <taxon>Helotiales</taxon>
        <taxon>Sclerotiniaceae</taxon>
        <taxon>Sclerotinia</taxon>
    </lineage>
</organism>
<dbReference type="KEGG" id="ssl:SS1G_03948"/>
<accession>A7EF57</accession>
<dbReference type="Proteomes" id="UP000001312">
    <property type="component" value="Unassembled WGS sequence"/>
</dbReference>